<reference evidence="2 3" key="1">
    <citation type="journal article" date="2010" name="Stand. Genomic Sci.">
        <title>Complete genome sequence of Cellulomonas flavigena type strain (134).</title>
        <authorList>
            <person name="Abt B."/>
            <person name="Foster B."/>
            <person name="Lapidus A."/>
            <person name="Clum A."/>
            <person name="Sun H."/>
            <person name="Pukall R."/>
            <person name="Lucas S."/>
            <person name="Glavina Del Rio T."/>
            <person name="Nolan M."/>
            <person name="Tice H."/>
            <person name="Cheng J.F."/>
            <person name="Pitluck S."/>
            <person name="Liolios K."/>
            <person name="Ivanova N."/>
            <person name="Mavromatis K."/>
            <person name="Ovchinnikova G."/>
            <person name="Pati A."/>
            <person name="Goodwin L."/>
            <person name="Chen A."/>
            <person name="Palaniappan K."/>
            <person name="Land M."/>
            <person name="Hauser L."/>
            <person name="Chang Y.J."/>
            <person name="Jeffries C.D."/>
            <person name="Rohde M."/>
            <person name="Goker M."/>
            <person name="Woyke T."/>
            <person name="Bristow J."/>
            <person name="Eisen J.A."/>
            <person name="Markowitz V."/>
            <person name="Hugenholtz P."/>
            <person name="Kyrpides N.C."/>
            <person name="Klenk H.P."/>
        </authorList>
    </citation>
    <scope>NUCLEOTIDE SEQUENCE [LARGE SCALE GENOMIC DNA]</scope>
    <source>
        <strain evidence="3">ATCC 482 / DSM 20109 / BCRC 11376 / JCM 18109 / NBRC 3775 / NCIMB 8073 / NRS 134</strain>
    </source>
</reference>
<dbReference type="Pfam" id="PF00923">
    <property type="entry name" value="TAL_FSA"/>
    <property type="match status" value="1"/>
</dbReference>
<dbReference type="GO" id="GO:0005975">
    <property type="term" value="P:carbohydrate metabolic process"/>
    <property type="evidence" value="ECO:0007669"/>
    <property type="project" value="InterPro"/>
</dbReference>
<dbReference type="HOGENOM" id="CLU_079764_2_0_11"/>
<dbReference type="Proteomes" id="UP000000849">
    <property type="component" value="Chromosome"/>
</dbReference>
<proteinExistence type="predicted"/>
<evidence type="ECO:0000313" key="3">
    <source>
        <dbReference type="Proteomes" id="UP000000849"/>
    </source>
</evidence>
<dbReference type="PANTHER" id="PTHR10683">
    <property type="entry name" value="TRANSALDOLASE"/>
    <property type="match status" value="1"/>
</dbReference>
<sequence length="222" mass="23001">MQLFLDSADTHEIKFWLGQGVLDGVTTNPSVLARDGVVDVAAALRSLVSLVSPGILHAEVTQECGQALVDEATALHALGENVVVKVPVLTPSGAPCLGEIHELAEAGVRVNATACLSLGQAALAAKAGAAYVSVLVGRIDDEGGDGAEVVVELRRWLDLWGYPTRIVAASLRGAADVRRALAAGAHCVTAPPAALARTSDHKYSRHTVQEFLDAARTSAATL</sequence>
<accession>D5UDL8</accession>
<dbReference type="eggNOG" id="COG0176">
    <property type="taxonomic scope" value="Bacteria"/>
</dbReference>
<dbReference type="Gene3D" id="3.20.20.70">
    <property type="entry name" value="Aldolase class I"/>
    <property type="match status" value="1"/>
</dbReference>
<dbReference type="KEGG" id="cfl:Cfla_3603"/>
<dbReference type="InterPro" id="IPR018225">
    <property type="entry name" value="Transaldolase_AS"/>
</dbReference>
<organism evidence="2 3">
    <name type="scientific">Cellulomonas flavigena (strain ATCC 482 / DSM 20109 / BCRC 11376 / JCM 18109 / NBRC 3775 / NCIMB 8073 / NRS 134)</name>
    <dbReference type="NCBI Taxonomy" id="446466"/>
    <lineage>
        <taxon>Bacteria</taxon>
        <taxon>Bacillati</taxon>
        <taxon>Actinomycetota</taxon>
        <taxon>Actinomycetes</taxon>
        <taxon>Micrococcales</taxon>
        <taxon>Cellulomonadaceae</taxon>
        <taxon>Cellulomonas</taxon>
    </lineage>
</organism>
<dbReference type="RefSeq" id="WP_013118802.1">
    <property type="nucleotide sequence ID" value="NC_014151.1"/>
</dbReference>
<keyword evidence="3" id="KW-1185">Reference proteome</keyword>
<keyword evidence="1" id="KW-0704">Schiff base</keyword>
<dbReference type="EMBL" id="CP001964">
    <property type="protein sequence ID" value="ADG76474.1"/>
    <property type="molecule type" value="Genomic_DNA"/>
</dbReference>
<protein>
    <submittedName>
        <fullName evidence="2">Transaldolase</fullName>
        <ecNumber evidence="2">2.2.1.2</ecNumber>
    </submittedName>
</protein>
<dbReference type="OrthoDB" id="9807051at2"/>
<dbReference type="SUPFAM" id="SSF51569">
    <property type="entry name" value="Aldolase"/>
    <property type="match status" value="1"/>
</dbReference>
<dbReference type="InterPro" id="IPR013785">
    <property type="entry name" value="Aldolase_TIM"/>
</dbReference>
<dbReference type="GO" id="GO:0004801">
    <property type="term" value="F:transaldolase activity"/>
    <property type="evidence" value="ECO:0007669"/>
    <property type="project" value="UniProtKB-EC"/>
</dbReference>
<keyword evidence="2" id="KW-0808">Transferase</keyword>
<dbReference type="STRING" id="446466.Cfla_3603"/>
<dbReference type="PANTHER" id="PTHR10683:SF40">
    <property type="entry name" value="FRUCTOSE-6-PHOSPHATE ALDOLASE 1-RELATED"/>
    <property type="match status" value="1"/>
</dbReference>
<evidence type="ECO:0000256" key="1">
    <source>
        <dbReference type="ARBA" id="ARBA00023270"/>
    </source>
</evidence>
<dbReference type="AlphaFoldDB" id="D5UDL8"/>
<dbReference type="EC" id="2.2.1.2" evidence="2"/>
<name>D5UDL8_CELFN</name>
<gene>
    <name evidence="2" type="ordered locus">Cfla_3603</name>
</gene>
<dbReference type="InterPro" id="IPR001585">
    <property type="entry name" value="TAL/FSA"/>
</dbReference>
<dbReference type="PROSITE" id="PS01054">
    <property type="entry name" value="TRANSALDOLASE_1"/>
    <property type="match status" value="1"/>
</dbReference>
<evidence type="ECO:0000313" key="2">
    <source>
        <dbReference type="EMBL" id="ADG76474.1"/>
    </source>
</evidence>